<feature type="non-terminal residue" evidence="1">
    <location>
        <position position="1"/>
    </location>
</feature>
<evidence type="ECO:0000313" key="2">
    <source>
        <dbReference type="Proteomes" id="UP000192257"/>
    </source>
</evidence>
<dbReference type="Proteomes" id="UP000192257">
    <property type="component" value="Unassembled WGS sequence"/>
</dbReference>
<organism evidence="1 2">
    <name type="scientific">Trypanosoma theileri</name>
    <dbReference type="NCBI Taxonomy" id="67003"/>
    <lineage>
        <taxon>Eukaryota</taxon>
        <taxon>Discoba</taxon>
        <taxon>Euglenozoa</taxon>
        <taxon>Kinetoplastea</taxon>
        <taxon>Metakinetoplastina</taxon>
        <taxon>Trypanosomatida</taxon>
        <taxon>Trypanosomatidae</taxon>
        <taxon>Trypanosoma</taxon>
    </lineage>
</organism>
<reference evidence="1 2" key="1">
    <citation type="submission" date="2017-03" db="EMBL/GenBank/DDBJ databases">
        <title>An alternative strategy for trypanosome survival in the mammalian bloodstream revealed through genome and transcriptome analysis of the ubiquitous bovine parasite Trypanosoma (Megatrypanum) theileri.</title>
        <authorList>
            <person name="Kelly S."/>
            <person name="Ivens A."/>
            <person name="Mott A."/>
            <person name="O'Neill E."/>
            <person name="Emms D."/>
            <person name="Macleod O."/>
            <person name="Voorheis P."/>
            <person name="Matthews J."/>
            <person name="Matthews K."/>
            <person name="Carrington M."/>
        </authorList>
    </citation>
    <scope>NUCLEOTIDE SEQUENCE [LARGE SCALE GENOMIC DNA]</scope>
    <source>
        <strain evidence="1">Edinburgh</strain>
    </source>
</reference>
<accession>A0A1X0NFG1</accession>
<dbReference type="GeneID" id="39991483"/>
<dbReference type="VEuPathDB" id="TriTrypDB:TM35_001101030"/>
<name>A0A1X0NFG1_9TRYP</name>
<dbReference type="AlphaFoldDB" id="A0A1X0NFG1"/>
<keyword evidence="2" id="KW-1185">Reference proteome</keyword>
<feature type="non-terminal residue" evidence="1">
    <location>
        <position position="107"/>
    </location>
</feature>
<comment type="caution">
    <text evidence="1">The sequence shown here is derived from an EMBL/GenBank/DDBJ whole genome shotgun (WGS) entry which is preliminary data.</text>
</comment>
<proteinExistence type="predicted"/>
<gene>
    <name evidence="1" type="ORF">TM35_001101030</name>
</gene>
<protein>
    <submittedName>
        <fullName evidence="1">Uncharacterized protein</fullName>
    </submittedName>
</protein>
<dbReference type="RefSeq" id="XP_028877005.1">
    <property type="nucleotide sequence ID" value="XM_029031703.1"/>
</dbReference>
<sequence>VTLPPTTTNSFSAEETEEKHNIKMIRKKQVVHCPHGPFFLVRGEVRYISIGRFGDPIMGHYQELSDERFRVLPSQEAQEKWAVGCSITPTVLCRINCSGQNYNNRHA</sequence>
<dbReference type="EMBL" id="NBCO01000110">
    <property type="protein sequence ID" value="ORC81675.1"/>
    <property type="molecule type" value="Genomic_DNA"/>
</dbReference>
<evidence type="ECO:0000313" key="1">
    <source>
        <dbReference type="EMBL" id="ORC81675.1"/>
    </source>
</evidence>